<comment type="caution">
    <text evidence="1">The sequence shown here is derived from an EMBL/GenBank/DDBJ whole genome shotgun (WGS) entry which is preliminary data.</text>
</comment>
<reference evidence="2" key="1">
    <citation type="submission" date="2024-07" db="EMBL/GenBank/DDBJ databases">
        <title>Two chromosome-level genome assemblies of Korean endemic species Abeliophyllum distichum and Forsythia ovata (Oleaceae).</title>
        <authorList>
            <person name="Jang H."/>
        </authorList>
    </citation>
    <scope>NUCLEOTIDE SEQUENCE [LARGE SCALE GENOMIC DNA]</scope>
</reference>
<evidence type="ECO:0000313" key="2">
    <source>
        <dbReference type="Proteomes" id="UP001604336"/>
    </source>
</evidence>
<dbReference type="InterPro" id="IPR011009">
    <property type="entry name" value="Kinase-like_dom_sf"/>
</dbReference>
<keyword evidence="2" id="KW-1185">Reference proteome</keyword>
<keyword evidence="1" id="KW-0418">Kinase</keyword>
<dbReference type="SUPFAM" id="SSF56112">
    <property type="entry name" value="Protein kinase-like (PK-like)"/>
    <property type="match status" value="1"/>
</dbReference>
<proteinExistence type="predicted"/>
<dbReference type="GO" id="GO:0016301">
    <property type="term" value="F:kinase activity"/>
    <property type="evidence" value="ECO:0007669"/>
    <property type="project" value="UniProtKB-KW"/>
</dbReference>
<name>A0ABD1SI04_9LAMI</name>
<protein>
    <submittedName>
        <fullName evidence="1">Leucine-rich repeat protein kinase family protein</fullName>
    </submittedName>
</protein>
<dbReference type="EMBL" id="JBFOLK010000007">
    <property type="protein sequence ID" value="KAL2500220.1"/>
    <property type="molecule type" value="Genomic_DNA"/>
</dbReference>
<gene>
    <name evidence="1" type="ORF">Adt_25770</name>
</gene>
<organism evidence="1 2">
    <name type="scientific">Abeliophyllum distichum</name>
    <dbReference type="NCBI Taxonomy" id="126358"/>
    <lineage>
        <taxon>Eukaryota</taxon>
        <taxon>Viridiplantae</taxon>
        <taxon>Streptophyta</taxon>
        <taxon>Embryophyta</taxon>
        <taxon>Tracheophyta</taxon>
        <taxon>Spermatophyta</taxon>
        <taxon>Magnoliopsida</taxon>
        <taxon>eudicotyledons</taxon>
        <taxon>Gunneridae</taxon>
        <taxon>Pentapetalae</taxon>
        <taxon>asterids</taxon>
        <taxon>lamiids</taxon>
        <taxon>Lamiales</taxon>
        <taxon>Oleaceae</taxon>
        <taxon>Forsythieae</taxon>
        <taxon>Abeliophyllum</taxon>
    </lineage>
</organism>
<dbReference type="AlphaFoldDB" id="A0ABD1SI04"/>
<evidence type="ECO:0000313" key="1">
    <source>
        <dbReference type="EMBL" id="KAL2500220.1"/>
    </source>
</evidence>
<dbReference type="Proteomes" id="UP001604336">
    <property type="component" value="Unassembled WGS sequence"/>
</dbReference>
<sequence>MGWIGPAQPIRAGPHVKLDWAGPTQFFLPPAKPTARRNPPQAALSPVAAKLSVFFLRELAVPCSVPGQSLSVCLAPAANLPLFLPPFEAAISRSAGRPYSTKSEDDVYNTGFILLESLVGPIVTGKGGAFLLNEMTSFGSQDGMRKIVDPIVLTTSSQESLSTVISLTNKCILPESSSRPSFEDVLWNLQYAAQVQATADSDQKSDTTSQSELQLR</sequence>
<keyword evidence="1" id="KW-0808">Transferase</keyword>
<dbReference type="Gene3D" id="1.10.510.10">
    <property type="entry name" value="Transferase(Phosphotransferase) domain 1"/>
    <property type="match status" value="1"/>
</dbReference>
<accession>A0ABD1SI04</accession>